<keyword evidence="3" id="KW-0804">Transcription</keyword>
<keyword evidence="6" id="KW-1185">Reference proteome</keyword>
<name>A0A5R8Y0L9_9BACT</name>
<organism evidence="5 6">
    <name type="scientific">Arcobacter arenosus</name>
    <dbReference type="NCBI Taxonomy" id="2576037"/>
    <lineage>
        <taxon>Bacteria</taxon>
        <taxon>Pseudomonadati</taxon>
        <taxon>Campylobacterota</taxon>
        <taxon>Epsilonproteobacteria</taxon>
        <taxon>Campylobacterales</taxon>
        <taxon>Arcobacteraceae</taxon>
        <taxon>Arcobacter</taxon>
    </lineage>
</organism>
<dbReference type="EMBL" id="VANU01000004">
    <property type="protein sequence ID" value="TLP37562.1"/>
    <property type="molecule type" value="Genomic_DNA"/>
</dbReference>
<keyword evidence="1" id="KW-0805">Transcription regulation</keyword>
<dbReference type="InterPro" id="IPR036388">
    <property type="entry name" value="WH-like_DNA-bd_sf"/>
</dbReference>
<reference evidence="5 6" key="1">
    <citation type="submission" date="2019-05" db="EMBL/GenBank/DDBJ databases">
        <title>Arcobacter sp. nov., isolated from sea sediment.</title>
        <authorList>
            <person name="Kim W."/>
        </authorList>
    </citation>
    <scope>NUCLEOTIDE SEQUENCE [LARGE SCALE GENOMIC DNA]</scope>
    <source>
        <strain evidence="5 6">CAU 1517</strain>
    </source>
</reference>
<evidence type="ECO:0000256" key="2">
    <source>
        <dbReference type="ARBA" id="ARBA00023125"/>
    </source>
</evidence>
<evidence type="ECO:0000256" key="3">
    <source>
        <dbReference type="ARBA" id="ARBA00023163"/>
    </source>
</evidence>
<evidence type="ECO:0000259" key="4">
    <source>
        <dbReference type="SMART" id="SM00347"/>
    </source>
</evidence>
<dbReference type="InterPro" id="IPR000835">
    <property type="entry name" value="HTH_MarR-typ"/>
</dbReference>
<keyword evidence="2" id="KW-0238">DNA-binding</keyword>
<dbReference type="AlphaFoldDB" id="A0A5R8Y0L9"/>
<dbReference type="SMART" id="SM00347">
    <property type="entry name" value="HTH_MARR"/>
    <property type="match status" value="1"/>
</dbReference>
<evidence type="ECO:0000313" key="6">
    <source>
        <dbReference type="Proteomes" id="UP000308901"/>
    </source>
</evidence>
<proteinExistence type="predicted"/>
<dbReference type="GO" id="GO:0003677">
    <property type="term" value="F:DNA binding"/>
    <property type="evidence" value="ECO:0007669"/>
    <property type="project" value="UniProtKB-KW"/>
</dbReference>
<dbReference type="Gene3D" id="1.10.10.10">
    <property type="entry name" value="Winged helix-like DNA-binding domain superfamily/Winged helix DNA-binding domain"/>
    <property type="match status" value="1"/>
</dbReference>
<accession>A0A5R8Y0L9</accession>
<dbReference type="OrthoDB" id="5366056at2"/>
<dbReference type="PANTHER" id="PTHR42756">
    <property type="entry name" value="TRANSCRIPTIONAL REGULATOR, MARR"/>
    <property type="match status" value="1"/>
</dbReference>
<comment type="caution">
    <text evidence="5">The sequence shown here is derived from an EMBL/GenBank/DDBJ whole genome shotgun (WGS) entry which is preliminary data.</text>
</comment>
<dbReference type="RefSeq" id="WP_138152707.1">
    <property type="nucleotide sequence ID" value="NZ_VANU01000004.1"/>
</dbReference>
<dbReference type="PANTHER" id="PTHR42756:SF1">
    <property type="entry name" value="TRANSCRIPTIONAL REPRESSOR OF EMRAB OPERON"/>
    <property type="match status" value="1"/>
</dbReference>
<evidence type="ECO:0000256" key="1">
    <source>
        <dbReference type="ARBA" id="ARBA00023015"/>
    </source>
</evidence>
<gene>
    <name evidence="5" type="ORF">FDK22_09565</name>
</gene>
<dbReference type="GO" id="GO:0003700">
    <property type="term" value="F:DNA-binding transcription factor activity"/>
    <property type="evidence" value="ECO:0007669"/>
    <property type="project" value="InterPro"/>
</dbReference>
<protein>
    <recommendedName>
        <fullName evidence="4">HTH marR-type domain-containing protein</fullName>
    </recommendedName>
</protein>
<dbReference type="SUPFAM" id="SSF46785">
    <property type="entry name" value="Winged helix' DNA-binding domain"/>
    <property type="match status" value="1"/>
</dbReference>
<dbReference type="InterPro" id="IPR036390">
    <property type="entry name" value="WH_DNA-bd_sf"/>
</dbReference>
<sequence>MSICFLSLETSKIFNDLIVKKLQDEGFEDLTNSLITIFPYIVEFENISISNLSLKLGYTRQAMHKNLKRLEQSNYICFESSDNKKEKIVKLTKKGEELIEVANKYIQEIQEEIATKLGFKELNQFIKSQEIIFEILNSKVKN</sequence>
<evidence type="ECO:0000313" key="5">
    <source>
        <dbReference type="EMBL" id="TLP37562.1"/>
    </source>
</evidence>
<feature type="domain" description="HTH marR-type" evidence="4">
    <location>
        <begin position="23"/>
        <end position="122"/>
    </location>
</feature>
<dbReference type="Proteomes" id="UP000308901">
    <property type="component" value="Unassembled WGS sequence"/>
</dbReference>